<evidence type="ECO:0000256" key="3">
    <source>
        <dbReference type="ARBA" id="ARBA00007441"/>
    </source>
</evidence>
<dbReference type="FunFam" id="3.40.640.10:FF:000074">
    <property type="entry name" value="Aromatic amino acid aminotransferase"/>
    <property type="match status" value="1"/>
</dbReference>
<keyword evidence="7" id="KW-0663">Pyridoxal phosphate</keyword>
<dbReference type="InterPro" id="IPR050859">
    <property type="entry name" value="Class-I_PLP-dep_aminotransf"/>
</dbReference>
<dbReference type="GO" id="GO:0030170">
    <property type="term" value="F:pyridoxal phosphate binding"/>
    <property type="evidence" value="ECO:0007669"/>
    <property type="project" value="InterPro"/>
</dbReference>
<dbReference type="GO" id="GO:0047536">
    <property type="term" value="F:2-aminoadipate transaminase activity"/>
    <property type="evidence" value="ECO:0007669"/>
    <property type="project" value="TreeGrafter"/>
</dbReference>
<evidence type="ECO:0000256" key="5">
    <source>
        <dbReference type="ARBA" id="ARBA00022576"/>
    </source>
</evidence>
<dbReference type="CDD" id="cd00609">
    <property type="entry name" value="AAT_like"/>
    <property type="match status" value="1"/>
</dbReference>
<dbReference type="FunCoup" id="F0XHG5">
    <property type="interactions" value="235"/>
</dbReference>
<dbReference type="InParanoid" id="F0XHG5"/>
<keyword evidence="4" id="KW-0963">Cytoplasm</keyword>
<comment type="similarity">
    <text evidence="3">Belongs to the class-I pyridoxal-phosphate-dependent aminotransferase family.</text>
</comment>
<evidence type="ECO:0000256" key="8">
    <source>
        <dbReference type="ARBA" id="ARBA00051993"/>
    </source>
</evidence>
<comment type="subcellular location">
    <subcellularLocation>
        <location evidence="2">Cytoplasm</location>
    </subcellularLocation>
</comment>
<feature type="domain" description="Aminotransferase class I/classII large" evidence="10">
    <location>
        <begin position="269"/>
        <end position="615"/>
    </location>
</feature>
<evidence type="ECO:0000256" key="7">
    <source>
        <dbReference type="ARBA" id="ARBA00022898"/>
    </source>
</evidence>
<comment type="cofactor">
    <cofactor evidence="1">
        <name>pyridoxal 5'-phosphate</name>
        <dbReference type="ChEBI" id="CHEBI:597326"/>
    </cofactor>
</comment>
<evidence type="ECO:0000256" key="1">
    <source>
        <dbReference type="ARBA" id="ARBA00001933"/>
    </source>
</evidence>
<evidence type="ECO:0000256" key="4">
    <source>
        <dbReference type="ARBA" id="ARBA00022490"/>
    </source>
</evidence>
<gene>
    <name evidence="11" type="ORF">CMQ_2578</name>
</gene>
<evidence type="ECO:0000259" key="10">
    <source>
        <dbReference type="Pfam" id="PF00155"/>
    </source>
</evidence>
<evidence type="ECO:0000256" key="2">
    <source>
        <dbReference type="ARBA" id="ARBA00004496"/>
    </source>
</evidence>
<dbReference type="GO" id="GO:0008793">
    <property type="term" value="F:aromatic-amino-acid transaminase activity"/>
    <property type="evidence" value="ECO:0007669"/>
    <property type="project" value="TreeGrafter"/>
</dbReference>
<accession>F0XHG5</accession>
<dbReference type="PANTHER" id="PTHR42790:SF21">
    <property type="entry name" value="AROMATIC_AMINOADIPATE AMINOTRANSFERASE 1"/>
    <property type="match status" value="1"/>
</dbReference>
<evidence type="ECO:0000256" key="9">
    <source>
        <dbReference type="ARBA" id="ARBA00067014"/>
    </source>
</evidence>
<evidence type="ECO:0000313" key="12">
    <source>
        <dbReference type="Proteomes" id="UP000007796"/>
    </source>
</evidence>
<dbReference type="AlphaFoldDB" id="F0XHG5"/>
<evidence type="ECO:0000256" key="6">
    <source>
        <dbReference type="ARBA" id="ARBA00022679"/>
    </source>
</evidence>
<reference evidence="11 12" key="1">
    <citation type="journal article" date="2011" name="Proc. Natl. Acad. Sci. U.S.A.">
        <title>Genome and transcriptome analyses of the mountain pine beetle-fungal symbiont Grosmannia clavigera, a lodgepole pine pathogen.</title>
        <authorList>
            <person name="DiGuistini S."/>
            <person name="Wang Y."/>
            <person name="Liao N.Y."/>
            <person name="Taylor G."/>
            <person name="Tanguay P."/>
            <person name="Feau N."/>
            <person name="Henrissat B."/>
            <person name="Chan S.K."/>
            <person name="Hesse-Orce U."/>
            <person name="Alamouti S.M."/>
            <person name="Tsui C.K.M."/>
            <person name="Docking R.T."/>
            <person name="Levasseur A."/>
            <person name="Haridas S."/>
            <person name="Robertson G."/>
            <person name="Birol I."/>
            <person name="Holt R.A."/>
            <person name="Marra M.A."/>
            <person name="Hamelin R.C."/>
            <person name="Hirst M."/>
            <person name="Jones S.J.M."/>
            <person name="Bohlmann J."/>
            <person name="Breuil C."/>
        </authorList>
    </citation>
    <scope>NUCLEOTIDE SEQUENCE [LARGE SCALE GENOMIC DNA]</scope>
    <source>
        <strain evidence="12">kw1407 / UAMH 11150</strain>
    </source>
</reference>
<dbReference type="STRING" id="655863.F0XHG5"/>
<protein>
    <recommendedName>
        <fullName evidence="9">aromatic-amino-acid transaminase</fullName>
        <ecNumber evidence="9">2.6.1.57</ecNumber>
    </recommendedName>
</protein>
<dbReference type="OrthoDB" id="691673at2759"/>
<dbReference type="InterPro" id="IPR004839">
    <property type="entry name" value="Aminotransferase_I/II_large"/>
</dbReference>
<dbReference type="eggNOG" id="KOG0634">
    <property type="taxonomic scope" value="Eukaryota"/>
</dbReference>
<comment type="catalytic activity">
    <reaction evidence="8">
        <text>an aromatic L-alpha-amino acid + 2-oxoglutarate = an aromatic oxo-acid + L-glutamate</text>
        <dbReference type="Rhea" id="RHEA:17533"/>
        <dbReference type="ChEBI" id="CHEBI:16810"/>
        <dbReference type="ChEBI" id="CHEBI:29985"/>
        <dbReference type="ChEBI" id="CHEBI:73309"/>
        <dbReference type="ChEBI" id="CHEBI:84824"/>
        <dbReference type="EC" id="2.6.1.57"/>
    </reaction>
</comment>
<keyword evidence="5 11" id="KW-0032">Aminotransferase</keyword>
<dbReference type="PANTHER" id="PTHR42790">
    <property type="entry name" value="AMINOTRANSFERASE"/>
    <property type="match status" value="1"/>
</dbReference>
<dbReference type="Pfam" id="PF00155">
    <property type="entry name" value="Aminotran_1_2"/>
    <property type="match status" value="1"/>
</dbReference>
<evidence type="ECO:0000313" key="11">
    <source>
        <dbReference type="EMBL" id="EFX02649.1"/>
    </source>
</evidence>
<organism evidence="12">
    <name type="scientific">Grosmannia clavigera (strain kw1407 / UAMH 11150)</name>
    <name type="common">Blue stain fungus</name>
    <name type="synonym">Graphiocladiella clavigera</name>
    <dbReference type="NCBI Taxonomy" id="655863"/>
    <lineage>
        <taxon>Eukaryota</taxon>
        <taxon>Fungi</taxon>
        <taxon>Dikarya</taxon>
        <taxon>Ascomycota</taxon>
        <taxon>Pezizomycotina</taxon>
        <taxon>Sordariomycetes</taxon>
        <taxon>Sordariomycetidae</taxon>
        <taxon>Ophiostomatales</taxon>
        <taxon>Ophiostomataceae</taxon>
        <taxon>Leptographium</taxon>
    </lineage>
</organism>
<dbReference type="Proteomes" id="UP000007796">
    <property type="component" value="Unassembled WGS sequence"/>
</dbReference>
<dbReference type="HOGENOM" id="CLU_017584_0_5_1"/>
<dbReference type="GO" id="GO:0019878">
    <property type="term" value="P:lysine biosynthetic process via aminoadipic acid"/>
    <property type="evidence" value="ECO:0007669"/>
    <property type="project" value="TreeGrafter"/>
</dbReference>
<dbReference type="GeneID" id="25975582"/>
<dbReference type="Gene3D" id="3.40.640.10">
    <property type="entry name" value="Type I PLP-dependent aspartate aminotransferase-like (Major domain)"/>
    <property type="match status" value="1"/>
</dbReference>
<dbReference type="InterPro" id="IPR015424">
    <property type="entry name" value="PyrdxlP-dep_Trfase"/>
</dbReference>
<keyword evidence="12" id="KW-1185">Reference proteome</keyword>
<dbReference type="RefSeq" id="XP_014172131.1">
    <property type="nucleotide sequence ID" value="XM_014316656.1"/>
</dbReference>
<dbReference type="GO" id="GO:0006571">
    <property type="term" value="P:tyrosine biosynthetic process"/>
    <property type="evidence" value="ECO:0007669"/>
    <property type="project" value="TreeGrafter"/>
</dbReference>
<dbReference type="SUPFAM" id="SSF53383">
    <property type="entry name" value="PLP-dependent transferases"/>
    <property type="match status" value="1"/>
</dbReference>
<dbReference type="InterPro" id="IPR015421">
    <property type="entry name" value="PyrdxlP-dep_Trfase_major"/>
</dbReference>
<keyword evidence="6 11" id="KW-0808">Transferase</keyword>
<proteinExistence type="inferred from homology"/>
<dbReference type="EMBL" id="GL629769">
    <property type="protein sequence ID" value="EFX02649.1"/>
    <property type="molecule type" value="Genomic_DNA"/>
</dbReference>
<dbReference type="GO" id="GO:0005737">
    <property type="term" value="C:cytoplasm"/>
    <property type="evidence" value="ECO:0007669"/>
    <property type="project" value="UniProtKB-SubCell"/>
</dbReference>
<sequence>MAQPAAARTLSRTVLPRPVVPVTARSMSTLPRLYRARTGLRPRVPLCNRFELGRCRGFHSSLSCQSAEGELVTEAATGETGTSSNTASKPPAPRRITIEDIYARRKRDGRLVAGTAAAADIDSFKTASDWQLLPKARRWDHLLSSESRARGPCVLKQAAQHLKKPGMISLGGGLPTPEHFPIQSLSLRVPTGPTDFSETAAGSEDGGATVTMGKYDASLRAGSGGEPAAEYDLSVALNYGQAAGSPQMLRGVTEHTELVCRPPYADWRTTLTVGSTGALEQALRIFCERERGDTLLTEVYSFATALETAWPLGIHVQGVDIDGEGMRPDSLDALLSGWDVQARGGRRKPHLLYTVPSGQNPTGTTQSLERRQALYDVCRRHDVFILEDEPYYFLQMPPYVRSRDAAAAPGPGDGQTPPSAEAFLQSLIPTMVSLDVDGRVMRLDSFSKVLVPGSRMGWVTASEQVVERYVRHSEVCSQGAAGISQAVLYQLLETTWGHAGYLNWLAHLQRSYTRRRNVMLDACEDYLPTGIVTWKVPVAGMFHWLKVDHTQHPDHGRRDALELEDEIFKLCIDKGVLVARGSWFSAEPDKPQTGLFFRTTFAAAPPDAIVEAIRRFGEAVKRSFRL</sequence>
<name>F0XHG5_GROCL</name>
<dbReference type="GO" id="GO:0009074">
    <property type="term" value="P:aromatic amino acid family catabolic process"/>
    <property type="evidence" value="ECO:0007669"/>
    <property type="project" value="TreeGrafter"/>
</dbReference>
<dbReference type="EC" id="2.6.1.57" evidence="9"/>